<name>A0A4Q8K819_9ARAC</name>
<feature type="signal peptide" evidence="1">
    <location>
        <begin position="1"/>
        <end position="19"/>
    </location>
</feature>
<accession>A0A4Q8K819</accession>
<keyword evidence="1" id="KW-0732">Signal</keyword>
<reference evidence="2" key="1">
    <citation type="submission" date="2017-05" db="EMBL/GenBank/DDBJ databases">
        <authorList>
            <person name="QRISCLOUD D."/>
        </authorList>
    </citation>
    <scope>NUCLEOTIDE SEQUENCE</scope>
</reference>
<reference evidence="2" key="2">
    <citation type="submission" date="2019-05" db="EMBL/GenBank/DDBJ databases">
        <title>Unravelling the molecular evolution of spider venoms.</title>
        <authorList>
            <person name="Pineda S."/>
        </authorList>
    </citation>
    <scope>NUCLEOTIDE SEQUENCE</scope>
</reference>
<sequence>MGLLYIFLIVSCLSFVVKSDDTPFNEEELKAIQAKLDKYNLLEAFLRLILDLDTKIEAREELAEREEKCLPIGAQCSFASGPNCCSIRTRCVIWDRQGSDGRGNAKWTSHCREYNGGVWVDNIINFFKKPWINMKQKICKTIMLFF</sequence>
<proteinExistence type="predicted"/>
<evidence type="ECO:0000313" key="2">
    <source>
        <dbReference type="EMBL" id="SNX35613.1"/>
    </source>
</evidence>
<evidence type="ECO:0000256" key="1">
    <source>
        <dbReference type="SAM" id="SignalP"/>
    </source>
</evidence>
<feature type="chain" id="PRO_5020786955" evidence="1">
    <location>
        <begin position="20"/>
        <end position="146"/>
    </location>
</feature>
<dbReference type="EMBL" id="HAHF01000285">
    <property type="protein sequence ID" value="SNX35613.1"/>
    <property type="molecule type" value="Transcribed_RNA"/>
</dbReference>
<protein>
    <submittedName>
        <fullName evidence="2">U22-Nephitoxin-Nsp1d_1</fullName>
    </submittedName>
</protein>
<dbReference type="AlphaFoldDB" id="A0A4Q8K819"/>
<organism evidence="2">
    <name type="scientific">Nephila sp. SGP-2016</name>
    <dbReference type="NCBI Taxonomy" id="1905176"/>
    <lineage>
        <taxon>Eukaryota</taxon>
        <taxon>Metazoa</taxon>
        <taxon>Ecdysozoa</taxon>
        <taxon>Arthropoda</taxon>
        <taxon>Chelicerata</taxon>
        <taxon>Arachnida</taxon>
        <taxon>Araneae</taxon>
        <taxon>Araneomorphae</taxon>
        <taxon>Entelegynae</taxon>
        <taxon>Araneoidea</taxon>
        <taxon>Nephilidae</taxon>
        <taxon>Nephila</taxon>
    </lineage>
</organism>